<comment type="caution">
    <text evidence="1">The sequence shown here is derived from an EMBL/GenBank/DDBJ whole genome shotgun (WGS) entry which is preliminary data.</text>
</comment>
<dbReference type="AlphaFoldDB" id="A0AAV9AHQ4"/>
<evidence type="ECO:0000313" key="1">
    <source>
        <dbReference type="EMBL" id="KAK1263619.1"/>
    </source>
</evidence>
<accession>A0AAV9AHQ4</accession>
<dbReference type="Proteomes" id="UP001179952">
    <property type="component" value="Unassembled WGS sequence"/>
</dbReference>
<sequence length="116" mass="12800">MEEEPPKSAEAAAEGLKRRSLARGAFSTHRLSSLTPGIHSALASPGRYHKILVGIFFGDEIRSSLKEIDLCEDFRIHGKAPYGVKRLVADIIWLPAIDGAALIENPECLSRLQWHP</sequence>
<gene>
    <name evidence="1" type="ORF">QJS04_geneDACA011954</name>
</gene>
<keyword evidence="2" id="KW-1185">Reference proteome</keyword>
<reference evidence="1" key="2">
    <citation type="submission" date="2023-06" db="EMBL/GenBank/DDBJ databases">
        <authorList>
            <person name="Ma L."/>
            <person name="Liu K.-W."/>
            <person name="Li Z."/>
            <person name="Hsiao Y.-Y."/>
            <person name="Qi Y."/>
            <person name="Fu T."/>
            <person name="Tang G."/>
            <person name="Zhang D."/>
            <person name="Sun W.-H."/>
            <person name="Liu D.-K."/>
            <person name="Li Y."/>
            <person name="Chen G.-Z."/>
            <person name="Liu X.-D."/>
            <person name="Liao X.-Y."/>
            <person name="Jiang Y.-T."/>
            <person name="Yu X."/>
            <person name="Hao Y."/>
            <person name="Huang J."/>
            <person name="Zhao X.-W."/>
            <person name="Ke S."/>
            <person name="Chen Y.-Y."/>
            <person name="Wu W.-L."/>
            <person name="Hsu J.-L."/>
            <person name="Lin Y.-F."/>
            <person name="Huang M.-D."/>
            <person name="Li C.-Y."/>
            <person name="Huang L."/>
            <person name="Wang Z.-W."/>
            <person name="Zhao X."/>
            <person name="Zhong W.-Y."/>
            <person name="Peng D.-H."/>
            <person name="Ahmad S."/>
            <person name="Lan S."/>
            <person name="Zhang J.-S."/>
            <person name="Tsai W.-C."/>
            <person name="Van De Peer Y."/>
            <person name="Liu Z.-J."/>
        </authorList>
    </citation>
    <scope>NUCLEOTIDE SEQUENCE</scope>
    <source>
        <strain evidence="1">SCP</strain>
        <tissue evidence="1">Leaves</tissue>
    </source>
</reference>
<evidence type="ECO:0000313" key="2">
    <source>
        <dbReference type="Proteomes" id="UP001179952"/>
    </source>
</evidence>
<proteinExistence type="predicted"/>
<name>A0AAV9AHQ4_ACOGR</name>
<dbReference type="EMBL" id="JAUJYN010000009">
    <property type="protein sequence ID" value="KAK1263619.1"/>
    <property type="molecule type" value="Genomic_DNA"/>
</dbReference>
<protein>
    <submittedName>
        <fullName evidence="1">Uncharacterized protein</fullName>
    </submittedName>
</protein>
<organism evidence="1 2">
    <name type="scientific">Acorus gramineus</name>
    <name type="common">Dwarf sweet flag</name>
    <dbReference type="NCBI Taxonomy" id="55184"/>
    <lineage>
        <taxon>Eukaryota</taxon>
        <taxon>Viridiplantae</taxon>
        <taxon>Streptophyta</taxon>
        <taxon>Embryophyta</taxon>
        <taxon>Tracheophyta</taxon>
        <taxon>Spermatophyta</taxon>
        <taxon>Magnoliopsida</taxon>
        <taxon>Liliopsida</taxon>
        <taxon>Acoraceae</taxon>
        <taxon>Acorus</taxon>
    </lineage>
</organism>
<reference evidence="1" key="1">
    <citation type="journal article" date="2023" name="Nat. Commun.">
        <title>Diploid and tetraploid genomes of Acorus and the evolution of monocots.</title>
        <authorList>
            <person name="Ma L."/>
            <person name="Liu K.W."/>
            <person name="Li Z."/>
            <person name="Hsiao Y.Y."/>
            <person name="Qi Y."/>
            <person name="Fu T."/>
            <person name="Tang G.D."/>
            <person name="Zhang D."/>
            <person name="Sun W.H."/>
            <person name="Liu D.K."/>
            <person name="Li Y."/>
            <person name="Chen G.Z."/>
            <person name="Liu X.D."/>
            <person name="Liao X.Y."/>
            <person name="Jiang Y.T."/>
            <person name="Yu X."/>
            <person name="Hao Y."/>
            <person name="Huang J."/>
            <person name="Zhao X.W."/>
            <person name="Ke S."/>
            <person name="Chen Y.Y."/>
            <person name="Wu W.L."/>
            <person name="Hsu J.L."/>
            <person name="Lin Y.F."/>
            <person name="Huang M.D."/>
            <person name="Li C.Y."/>
            <person name="Huang L."/>
            <person name="Wang Z.W."/>
            <person name="Zhao X."/>
            <person name="Zhong W.Y."/>
            <person name="Peng D.H."/>
            <person name="Ahmad S."/>
            <person name="Lan S."/>
            <person name="Zhang J.S."/>
            <person name="Tsai W.C."/>
            <person name="Van de Peer Y."/>
            <person name="Liu Z.J."/>
        </authorList>
    </citation>
    <scope>NUCLEOTIDE SEQUENCE</scope>
    <source>
        <strain evidence="1">SCP</strain>
    </source>
</reference>